<dbReference type="Pfam" id="PF03663">
    <property type="entry name" value="Glyco_hydro_76"/>
    <property type="match status" value="1"/>
</dbReference>
<proteinExistence type="predicted"/>
<evidence type="ECO:0000313" key="3">
    <source>
        <dbReference type="EMBL" id="SPO02287.1"/>
    </source>
</evidence>
<dbReference type="PANTHER" id="PTHR47791:SF2">
    <property type="entry name" value="ENDO MANNANASE, GH76 FAMILY (EUROFUNG)"/>
    <property type="match status" value="1"/>
</dbReference>
<keyword evidence="3" id="KW-0378">Hydrolase</keyword>
<evidence type="ECO:0000256" key="2">
    <source>
        <dbReference type="SAM" id="SignalP"/>
    </source>
</evidence>
<evidence type="ECO:0000313" key="4">
    <source>
        <dbReference type="Proteomes" id="UP001187682"/>
    </source>
</evidence>
<feature type="region of interest" description="Disordered" evidence="1">
    <location>
        <begin position="506"/>
        <end position="571"/>
    </location>
</feature>
<dbReference type="InterPro" id="IPR008928">
    <property type="entry name" value="6-hairpin_glycosidase_sf"/>
</dbReference>
<dbReference type="Proteomes" id="UP001187682">
    <property type="component" value="Unassembled WGS sequence"/>
</dbReference>
<keyword evidence="4" id="KW-1185">Reference proteome</keyword>
<keyword evidence="2" id="KW-0732">Signal</keyword>
<dbReference type="InterPro" id="IPR053169">
    <property type="entry name" value="MUG_Protein"/>
</dbReference>
<protein>
    <submittedName>
        <fullName evidence="3">Related to glycosyl hydrolase</fullName>
    </submittedName>
</protein>
<dbReference type="AlphaFoldDB" id="A0AAE8MXG3"/>
<name>A0AAE8MXG3_9PEZI</name>
<dbReference type="InterPro" id="IPR005198">
    <property type="entry name" value="Glyco_hydro_76"/>
</dbReference>
<organism evidence="3 4">
    <name type="scientific">Cephalotrichum gorgonifer</name>
    <dbReference type="NCBI Taxonomy" id="2041049"/>
    <lineage>
        <taxon>Eukaryota</taxon>
        <taxon>Fungi</taxon>
        <taxon>Dikarya</taxon>
        <taxon>Ascomycota</taxon>
        <taxon>Pezizomycotina</taxon>
        <taxon>Sordariomycetes</taxon>
        <taxon>Hypocreomycetidae</taxon>
        <taxon>Microascales</taxon>
        <taxon>Microascaceae</taxon>
        <taxon>Cephalotrichum</taxon>
    </lineage>
</organism>
<dbReference type="EMBL" id="ONZQ02000006">
    <property type="protein sequence ID" value="SPO02287.1"/>
    <property type="molecule type" value="Genomic_DNA"/>
</dbReference>
<sequence>MKLLALYTLPLWLSPSWALRTPSGPAYCSIFKKPVFNHQNCEAGTPKTFVDDDVGVSFGDSDRKLPSLEDPTPLELAYGSLVVMQREFWDHNRGTWPRAIDWTAAFIHTSLSGMTDTLSRALGESYADDVDGGMIRNLAFDDILWVVLGWLESTNLIQSHSALHYPREDALFHGAQPSLGDTLVNRSWHGNDWTGSFDHRSREFWDLANRGWGESLCGGGMRWSPHLLVYKNAITNQLWIAASAKMYLDSPGDAVESPYDDHHGARNRTYLEFAMKGYDWLIGVNMTNDAGLFVDGYHVSRRVENNTKCDEREESVYTYNQGVILTGQRGLWEATGSQDFLRDGHELIQNVILATGWDIRSGKPIDEVHAGKLPPWRGIGRAGVLEERCDSIGRCSQNGQTFKGIYFHHLTYFCAPIAKAQEEMDDVAFIFIAAAHARACKSYLPWIAHNAEAALATRDERGVFGGWWGADNYAQAAEVWESDDPTYLDSNTTDYRNFGIPDDGVWAAPGVKPDPLPGADADAEEDDGAWREEGGYLDESGGAQLRVSGKARRSRGHKDPNKRGRGRTVETQNSGMSVVRAWWELSQAYSEKELDWTAGFRWMMSRLWSVWVFGASFFWKL</sequence>
<feature type="chain" id="PRO_5041933651" evidence="2">
    <location>
        <begin position="19"/>
        <end position="621"/>
    </location>
</feature>
<dbReference type="GO" id="GO:0016787">
    <property type="term" value="F:hydrolase activity"/>
    <property type="evidence" value="ECO:0007669"/>
    <property type="project" value="UniProtKB-KW"/>
</dbReference>
<dbReference type="SUPFAM" id="SSF48208">
    <property type="entry name" value="Six-hairpin glycosidases"/>
    <property type="match status" value="1"/>
</dbReference>
<reference evidence="3" key="1">
    <citation type="submission" date="2018-03" db="EMBL/GenBank/DDBJ databases">
        <authorList>
            <person name="Guldener U."/>
        </authorList>
    </citation>
    <scope>NUCLEOTIDE SEQUENCE</scope>
</reference>
<comment type="caution">
    <text evidence="3">The sequence shown here is derived from an EMBL/GenBank/DDBJ whole genome shotgun (WGS) entry which is preliminary data.</text>
</comment>
<evidence type="ECO:0000256" key="1">
    <source>
        <dbReference type="SAM" id="MobiDB-lite"/>
    </source>
</evidence>
<accession>A0AAE8MXG3</accession>
<dbReference type="Gene3D" id="1.50.10.20">
    <property type="match status" value="1"/>
</dbReference>
<dbReference type="GO" id="GO:0005975">
    <property type="term" value="P:carbohydrate metabolic process"/>
    <property type="evidence" value="ECO:0007669"/>
    <property type="project" value="InterPro"/>
</dbReference>
<feature type="signal peptide" evidence="2">
    <location>
        <begin position="1"/>
        <end position="18"/>
    </location>
</feature>
<gene>
    <name evidence="3" type="ORF">DNG_04960</name>
</gene>
<dbReference type="PANTHER" id="PTHR47791">
    <property type="entry name" value="MEIOTICALLY UP-REGULATED GENE 191 PROTEIN"/>
    <property type="match status" value="1"/>
</dbReference>